<dbReference type="SMART" id="SM00347">
    <property type="entry name" value="HTH_MARR"/>
    <property type="match status" value="1"/>
</dbReference>
<dbReference type="OrthoDB" id="8077146at2"/>
<dbReference type="PRINTS" id="PR00598">
    <property type="entry name" value="HTHMARR"/>
</dbReference>
<reference evidence="2 3" key="1">
    <citation type="submission" date="2017-05" db="EMBL/GenBank/DDBJ databases">
        <authorList>
            <person name="Song R."/>
            <person name="Chenine A.L."/>
            <person name="Ruprecht R.M."/>
        </authorList>
    </citation>
    <scope>NUCLEOTIDE SEQUENCE [LARGE SCALE GENOMIC DNA]</scope>
    <source>
        <strain evidence="2 3">CECT 8899</strain>
    </source>
</reference>
<name>A0A238LBI9_9RHOB</name>
<evidence type="ECO:0000259" key="1">
    <source>
        <dbReference type="PROSITE" id="PS50995"/>
    </source>
</evidence>
<dbReference type="Pfam" id="PF01047">
    <property type="entry name" value="MarR"/>
    <property type="match status" value="1"/>
</dbReference>
<dbReference type="PANTHER" id="PTHR33164:SF43">
    <property type="entry name" value="HTH-TYPE TRANSCRIPTIONAL REPRESSOR YETL"/>
    <property type="match status" value="1"/>
</dbReference>
<keyword evidence="3" id="KW-1185">Reference proteome</keyword>
<proteinExistence type="predicted"/>
<dbReference type="AlphaFoldDB" id="A0A238LBI9"/>
<dbReference type="Proteomes" id="UP000201613">
    <property type="component" value="Unassembled WGS sequence"/>
</dbReference>
<accession>A0A238LBI9</accession>
<sequence length="158" mass="17504">MPDRIDTALRQFSGYHMKRAFNVIQADLNATLKPLGLRMTSYSVLSVIASHAGVRQSQLADALSIERPNVVQLIDELEVAGWISRNRDPSDRRAWVLTCTLAGREKYRTATAAVQDHDARLTTGFSLAEREALIGLLQRIEANGHKGEDDVPVTIPKP</sequence>
<dbReference type="Gene3D" id="1.10.10.10">
    <property type="entry name" value="Winged helix-like DNA-binding domain superfamily/Winged helix DNA-binding domain"/>
    <property type="match status" value="1"/>
</dbReference>
<dbReference type="InterPro" id="IPR036390">
    <property type="entry name" value="WH_DNA-bd_sf"/>
</dbReference>
<evidence type="ECO:0000313" key="3">
    <source>
        <dbReference type="Proteomes" id="UP000201613"/>
    </source>
</evidence>
<dbReference type="GO" id="GO:0006950">
    <property type="term" value="P:response to stress"/>
    <property type="evidence" value="ECO:0007669"/>
    <property type="project" value="TreeGrafter"/>
</dbReference>
<dbReference type="InterPro" id="IPR036388">
    <property type="entry name" value="WH-like_DNA-bd_sf"/>
</dbReference>
<dbReference type="PROSITE" id="PS50995">
    <property type="entry name" value="HTH_MARR_2"/>
    <property type="match status" value="1"/>
</dbReference>
<feature type="domain" description="HTH marR-type" evidence="1">
    <location>
        <begin position="1"/>
        <end position="142"/>
    </location>
</feature>
<organism evidence="2 3">
    <name type="scientific">Flavimaricola marinus</name>
    <dbReference type="NCBI Taxonomy" id="1819565"/>
    <lineage>
        <taxon>Bacteria</taxon>
        <taxon>Pseudomonadati</taxon>
        <taxon>Pseudomonadota</taxon>
        <taxon>Alphaproteobacteria</taxon>
        <taxon>Rhodobacterales</taxon>
        <taxon>Paracoccaceae</taxon>
        <taxon>Flavimaricola</taxon>
    </lineage>
</organism>
<dbReference type="EMBL" id="FXZK01000001">
    <property type="protein sequence ID" value="SMY06923.1"/>
    <property type="molecule type" value="Genomic_DNA"/>
</dbReference>
<dbReference type="InterPro" id="IPR039422">
    <property type="entry name" value="MarR/SlyA-like"/>
</dbReference>
<dbReference type="PANTHER" id="PTHR33164">
    <property type="entry name" value="TRANSCRIPTIONAL REGULATOR, MARR FAMILY"/>
    <property type="match status" value="1"/>
</dbReference>
<evidence type="ECO:0000313" key="2">
    <source>
        <dbReference type="EMBL" id="SMY06923.1"/>
    </source>
</evidence>
<protein>
    <submittedName>
        <fullName evidence="2">Transcriptional regulator SlyA</fullName>
    </submittedName>
</protein>
<gene>
    <name evidence="2" type="primary">slyA</name>
    <name evidence="2" type="ORF">LOM8899_01053</name>
</gene>
<dbReference type="SUPFAM" id="SSF46785">
    <property type="entry name" value="Winged helix' DNA-binding domain"/>
    <property type="match status" value="1"/>
</dbReference>
<dbReference type="InterPro" id="IPR000835">
    <property type="entry name" value="HTH_MarR-typ"/>
</dbReference>
<dbReference type="RefSeq" id="WP_093991039.1">
    <property type="nucleotide sequence ID" value="NZ_FXZK01000001.1"/>
</dbReference>
<dbReference type="GO" id="GO:0003700">
    <property type="term" value="F:DNA-binding transcription factor activity"/>
    <property type="evidence" value="ECO:0007669"/>
    <property type="project" value="InterPro"/>
</dbReference>